<evidence type="ECO:0000313" key="2">
    <source>
        <dbReference type="Proteomes" id="UP000499080"/>
    </source>
</evidence>
<gene>
    <name evidence="1" type="ORF">AVEN_249410_1</name>
</gene>
<accession>A0A4Y2M2N1</accession>
<name>A0A4Y2M2N1_ARAVE</name>
<reference evidence="1 2" key="1">
    <citation type="journal article" date="2019" name="Sci. Rep.">
        <title>Orb-weaving spider Araneus ventricosus genome elucidates the spidroin gene catalogue.</title>
        <authorList>
            <person name="Kono N."/>
            <person name="Nakamura H."/>
            <person name="Ohtoshi R."/>
            <person name="Moran D.A.P."/>
            <person name="Shinohara A."/>
            <person name="Yoshida Y."/>
            <person name="Fujiwara M."/>
            <person name="Mori M."/>
            <person name="Tomita M."/>
            <person name="Arakawa K."/>
        </authorList>
    </citation>
    <scope>NUCLEOTIDE SEQUENCE [LARGE SCALE GENOMIC DNA]</scope>
</reference>
<dbReference type="Proteomes" id="UP000499080">
    <property type="component" value="Unassembled WGS sequence"/>
</dbReference>
<keyword evidence="2" id="KW-1185">Reference proteome</keyword>
<sequence>MWNHLAHHFRKAIPISGTQKLHAFILSCCGAKINKTFSFATTSTSYQVISKREMLDFRDMNGYVISMYYNEKWWLNYVLGENEVKVTFLHPSEPSPSFSYPLTLDVLWIPSSDIIYKVNPVTPTGRMNILPVEKKKKITEIMNLF</sequence>
<proteinExistence type="predicted"/>
<dbReference type="EMBL" id="BGPR01202104">
    <property type="protein sequence ID" value="GBN20670.1"/>
    <property type="molecule type" value="Genomic_DNA"/>
</dbReference>
<dbReference type="OrthoDB" id="7700504at2759"/>
<evidence type="ECO:0000313" key="1">
    <source>
        <dbReference type="EMBL" id="GBN20670.1"/>
    </source>
</evidence>
<protein>
    <submittedName>
        <fullName evidence="1">Uncharacterized protein</fullName>
    </submittedName>
</protein>
<organism evidence="1 2">
    <name type="scientific">Araneus ventricosus</name>
    <name type="common">Orbweaver spider</name>
    <name type="synonym">Epeira ventricosa</name>
    <dbReference type="NCBI Taxonomy" id="182803"/>
    <lineage>
        <taxon>Eukaryota</taxon>
        <taxon>Metazoa</taxon>
        <taxon>Ecdysozoa</taxon>
        <taxon>Arthropoda</taxon>
        <taxon>Chelicerata</taxon>
        <taxon>Arachnida</taxon>
        <taxon>Araneae</taxon>
        <taxon>Araneomorphae</taxon>
        <taxon>Entelegynae</taxon>
        <taxon>Araneoidea</taxon>
        <taxon>Araneidae</taxon>
        <taxon>Araneus</taxon>
    </lineage>
</organism>
<comment type="caution">
    <text evidence="1">The sequence shown here is derived from an EMBL/GenBank/DDBJ whole genome shotgun (WGS) entry which is preliminary data.</text>
</comment>
<dbReference type="AlphaFoldDB" id="A0A4Y2M2N1"/>